<dbReference type="RefSeq" id="WP_090682483.1">
    <property type="nucleotide sequence ID" value="NZ_CADERL010000002.1"/>
</dbReference>
<name>A0A1G7S5G2_9BURK</name>
<evidence type="ECO:0000256" key="1">
    <source>
        <dbReference type="PROSITE-ProRule" id="PRU00169"/>
    </source>
</evidence>
<reference evidence="3 4" key="1">
    <citation type="submission" date="2016-10" db="EMBL/GenBank/DDBJ databases">
        <authorList>
            <person name="de Groot N.N."/>
        </authorList>
    </citation>
    <scope>NUCLEOTIDE SEQUENCE [LARGE SCALE GENOMIC DNA]</scope>
    <source>
        <strain evidence="3 4">LMG 2247</strain>
    </source>
</reference>
<evidence type="ECO:0000259" key="2">
    <source>
        <dbReference type="PROSITE" id="PS50110"/>
    </source>
</evidence>
<gene>
    <name evidence="3" type="ORF">SAMN05216466_102391</name>
</gene>
<dbReference type="AlphaFoldDB" id="A0A1G7S5G2"/>
<feature type="modified residue" description="4-aspartylphosphate" evidence="1">
    <location>
        <position position="51"/>
    </location>
</feature>
<dbReference type="CDD" id="cd00156">
    <property type="entry name" value="REC"/>
    <property type="match status" value="1"/>
</dbReference>
<dbReference type="PROSITE" id="PS50110">
    <property type="entry name" value="RESPONSE_REGULATORY"/>
    <property type="match status" value="1"/>
</dbReference>
<dbReference type="OrthoDB" id="9095872at2"/>
<dbReference type="GO" id="GO:0000160">
    <property type="term" value="P:phosphorelay signal transduction system"/>
    <property type="evidence" value="ECO:0007669"/>
    <property type="project" value="InterPro"/>
</dbReference>
<dbReference type="Pfam" id="PF00072">
    <property type="entry name" value="Response_reg"/>
    <property type="match status" value="1"/>
</dbReference>
<proteinExistence type="predicted"/>
<dbReference type="Proteomes" id="UP000199706">
    <property type="component" value="Unassembled WGS sequence"/>
</dbReference>
<protein>
    <submittedName>
        <fullName evidence="3">Response regulator receiver domain-containing protein</fullName>
    </submittedName>
</protein>
<dbReference type="EMBL" id="FNCJ01000002">
    <property type="protein sequence ID" value="SDG18265.1"/>
    <property type="molecule type" value="Genomic_DNA"/>
</dbReference>
<feature type="domain" description="Response regulatory" evidence="2">
    <location>
        <begin position="2"/>
        <end position="117"/>
    </location>
</feature>
<sequence length="129" mass="13862">MQIAILESDLRALDRALELLSSAGHLCFGALTDKSLQEVLEQVSLDLIILDWSAPDAARYDTLRYLAKYRPITPIVLCVTSSTSNDAIVSGLNSGANICLEKPLSCGKSLTHIHALGRNSNSYATSVVS</sequence>
<dbReference type="InterPro" id="IPR001789">
    <property type="entry name" value="Sig_transdc_resp-reg_receiver"/>
</dbReference>
<keyword evidence="1" id="KW-0597">Phosphoprotein</keyword>
<dbReference type="Gene3D" id="3.40.50.2300">
    <property type="match status" value="1"/>
</dbReference>
<organism evidence="3 4">
    <name type="scientific">Paraburkholderia phenazinium</name>
    <dbReference type="NCBI Taxonomy" id="60549"/>
    <lineage>
        <taxon>Bacteria</taxon>
        <taxon>Pseudomonadati</taxon>
        <taxon>Pseudomonadota</taxon>
        <taxon>Betaproteobacteria</taxon>
        <taxon>Burkholderiales</taxon>
        <taxon>Burkholderiaceae</taxon>
        <taxon>Paraburkholderia</taxon>
    </lineage>
</organism>
<dbReference type="SUPFAM" id="SSF52172">
    <property type="entry name" value="CheY-like"/>
    <property type="match status" value="1"/>
</dbReference>
<dbReference type="InterPro" id="IPR011006">
    <property type="entry name" value="CheY-like_superfamily"/>
</dbReference>
<evidence type="ECO:0000313" key="3">
    <source>
        <dbReference type="EMBL" id="SDG18265.1"/>
    </source>
</evidence>
<evidence type="ECO:0000313" key="4">
    <source>
        <dbReference type="Proteomes" id="UP000199706"/>
    </source>
</evidence>
<accession>A0A1G7S5G2</accession>